<evidence type="ECO:0000313" key="4">
    <source>
        <dbReference type="Proteomes" id="UP001321473"/>
    </source>
</evidence>
<comment type="caution">
    <text evidence="3">The sequence shown here is derived from an EMBL/GenBank/DDBJ whole genome shotgun (WGS) entry which is preliminary data.</text>
</comment>
<sequence length="250" mass="25961">MLKNVVQALTLGALFVFLAAGHPLPEDPESSPAAEARADDIAHAVEQVSADGVASPDGSPEAAVVETAAAGAVPGEAAGEVAPSSDGASEVAAAAGGAHGPLVVPLDAGAAPVPHVSGAVSGPGYEHESHQQAARQDAFSEAAQGAQQGSHAAESGEAFKKTEGFENQALLWRRWLRRAQIVGRRGRWTKLPGAAEGRLRPVIRWYRSSKTPKFESLQLPLVQSPQEMSSYNQICLSINAHRTLSGCHDC</sequence>
<feature type="chain" id="PRO_5042963836" description="Secreted protein" evidence="2">
    <location>
        <begin position="22"/>
        <end position="250"/>
    </location>
</feature>
<evidence type="ECO:0000256" key="2">
    <source>
        <dbReference type="SAM" id="SignalP"/>
    </source>
</evidence>
<dbReference type="EMBL" id="JARKHS020034585">
    <property type="protein sequence ID" value="KAK8758038.1"/>
    <property type="molecule type" value="Genomic_DNA"/>
</dbReference>
<dbReference type="AlphaFoldDB" id="A0AAQ4D6E8"/>
<gene>
    <name evidence="3" type="ORF">V5799_004330</name>
</gene>
<evidence type="ECO:0000256" key="1">
    <source>
        <dbReference type="SAM" id="MobiDB-lite"/>
    </source>
</evidence>
<feature type="region of interest" description="Disordered" evidence="1">
    <location>
        <begin position="114"/>
        <end position="158"/>
    </location>
</feature>
<accession>A0AAQ4D6E8</accession>
<dbReference type="Proteomes" id="UP001321473">
    <property type="component" value="Unassembled WGS sequence"/>
</dbReference>
<keyword evidence="4" id="KW-1185">Reference proteome</keyword>
<organism evidence="3 4">
    <name type="scientific">Amblyomma americanum</name>
    <name type="common">Lone star tick</name>
    <dbReference type="NCBI Taxonomy" id="6943"/>
    <lineage>
        <taxon>Eukaryota</taxon>
        <taxon>Metazoa</taxon>
        <taxon>Ecdysozoa</taxon>
        <taxon>Arthropoda</taxon>
        <taxon>Chelicerata</taxon>
        <taxon>Arachnida</taxon>
        <taxon>Acari</taxon>
        <taxon>Parasitiformes</taxon>
        <taxon>Ixodida</taxon>
        <taxon>Ixodoidea</taxon>
        <taxon>Ixodidae</taxon>
        <taxon>Amblyomminae</taxon>
        <taxon>Amblyomma</taxon>
    </lineage>
</organism>
<feature type="signal peptide" evidence="2">
    <location>
        <begin position="1"/>
        <end position="21"/>
    </location>
</feature>
<name>A0AAQ4D6E8_AMBAM</name>
<proteinExistence type="predicted"/>
<protein>
    <recommendedName>
        <fullName evidence="5">Secreted protein</fullName>
    </recommendedName>
</protein>
<keyword evidence="2" id="KW-0732">Signal</keyword>
<feature type="compositionally biased region" description="Low complexity" evidence="1">
    <location>
        <begin position="139"/>
        <end position="156"/>
    </location>
</feature>
<evidence type="ECO:0008006" key="5">
    <source>
        <dbReference type="Google" id="ProtNLM"/>
    </source>
</evidence>
<evidence type="ECO:0000313" key="3">
    <source>
        <dbReference type="EMBL" id="KAK8758038.1"/>
    </source>
</evidence>
<reference evidence="3 4" key="1">
    <citation type="journal article" date="2023" name="Arcadia Sci">
        <title>De novo assembly of a long-read Amblyomma americanum tick genome.</title>
        <authorList>
            <person name="Chou S."/>
            <person name="Poskanzer K.E."/>
            <person name="Rollins M."/>
            <person name="Thuy-Boun P.S."/>
        </authorList>
    </citation>
    <scope>NUCLEOTIDE SEQUENCE [LARGE SCALE GENOMIC DNA]</scope>
    <source>
        <strain evidence="3">F_SG_1</strain>
        <tissue evidence="3">Salivary glands</tissue>
    </source>
</reference>